<dbReference type="EMBL" id="CP022190">
    <property type="protein sequence ID" value="AWI85031.1"/>
    <property type="molecule type" value="Genomic_DNA"/>
</dbReference>
<dbReference type="InterPro" id="IPR006311">
    <property type="entry name" value="TAT_signal"/>
</dbReference>
<evidence type="ECO:0000256" key="3">
    <source>
        <dbReference type="ARBA" id="ARBA00005874"/>
    </source>
</evidence>
<comment type="catalytic activity">
    <reaction evidence="8">
        <text>an acyl-CoA + a 1,2-diacyl-sn-glycerol = a triacyl-sn-glycerol + CoA</text>
        <dbReference type="Rhea" id="RHEA:10868"/>
        <dbReference type="ChEBI" id="CHEBI:17815"/>
        <dbReference type="ChEBI" id="CHEBI:57287"/>
        <dbReference type="ChEBI" id="CHEBI:58342"/>
        <dbReference type="ChEBI" id="CHEBI:64615"/>
        <dbReference type="EC" id="2.3.1.20"/>
    </reaction>
</comment>
<dbReference type="GO" id="GO:0050348">
    <property type="term" value="F:trehalose O-mycolyltransferase activity"/>
    <property type="evidence" value="ECO:0007669"/>
    <property type="project" value="UniProtKB-EC"/>
</dbReference>
<accession>A0A2U8HH21</accession>
<evidence type="ECO:0000313" key="10">
    <source>
        <dbReference type="EMBL" id="AWI85031.1"/>
    </source>
</evidence>
<evidence type="ECO:0000256" key="2">
    <source>
        <dbReference type="ARBA" id="ARBA00005622"/>
    </source>
</evidence>
<evidence type="ECO:0000256" key="9">
    <source>
        <dbReference type="SAM" id="SignalP"/>
    </source>
</evidence>
<dbReference type="GO" id="GO:0004144">
    <property type="term" value="F:diacylglycerol O-acyltransferase activity"/>
    <property type="evidence" value="ECO:0007669"/>
    <property type="project" value="UniProtKB-EC"/>
</dbReference>
<evidence type="ECO:0000256" key="7">
    <source>
        <dbReference type="ARBA" id="ARBA00032572"/>
    </source>
</evidence>
<dbReference type="PROSITE" id="PS51257">
    <property type="entry name" value="PROKAR_LIPOPROTEIN"/>
    <property type="match status" value="1"/>
</dbReference>
<dbReference type="GO" id="GO:0016788">
    <property type="term" value="F:hydrolase activity, acting on ester bonds"/>
    <property type="evidence" value="ECO:0007669"/>
    <property type="project" value="TreeGrafter"/>
</dbReference>
<keyword evidence="6" id="KW-0378">Hydrolase</keyword>
<proteinExistence type="inferred from homology"/>
<comment type="similarity">
    <text evidence="2">Belongs to the esterase D family.</text>
</comment>
<evidence type="ECO:0000313" key="11">
    <source>
        <dbReference type="Proteomes" id="UP000244915"/>
    </source>
</evidence>
<dbReference type="OrthoDB" id="9784036at2"/>
<dbReference type="EC" id="2.3.1.122" evidence="4"/>
<dbReference type="SUPFAM" id="SSF53474">
    <property type="entry name" value="alpha/beta-Hydrolases"/>
    <property type="match status" value="1"/>
</dbReference>
<dbReference type="KEGG" id="ypac:CEW88_14785"/>
<comment type="similarity">
    <text evidence="3">Belongs to the mycobacterial A85 antigen family.</text>
</comment>
<dbReference type="InterPro" id="IPR029058">
    <property type="entry name" value="AB_hydrolase_fold"/>
</dbReference>
<dbReference type="Pfam" id="PF00756">
    <property type="entry name" value="Esterase"/>
    <property type="match status" value="1"/>
</dbReference>
<dbReference type="Proteomes" id="UP000244915">
    <property type="component" value="Chromosome 2"/>
</dbReference>
<organism evidence="10 11">
    <name type="scientific">Alloyangia pacifica</name>
    <dbReference type="NCBI Taxonomy" id="311180"/>
    <lineage>
        <taxon>Bacteria</taxon>
        <taxon>Pseudomonadati</taxon>
        <taxon>Pseudomonadota</taxon>
        <taxon>Alphaproteobacteria</taxon>
        <taxon>Rhodobacterales</taxon>
        <taxon>Roseobacteraceae</taxon>
        <taxon>Alloyangia</taxon>
    </lineage>
</organism>
<name>A0A2U8HH21_9RHOB</name>
<evidence type="ECO:0000256" key="4">
    <source>
        <dbReference type="ARBA" id="ARBA00012820"/>
    </source>
</evidence>
<reference evidence="10 11" key="1">
    <citation type="submission" date="2017-06" db="EMBL/GenBank/DDBJ databases">
        <title>Yangia sp. YSBP01 complete genome sequence.</title>
        <authorList>
            <person name="Woo J.-H."/>
            <person name="Kim H.-S."/>
        </authorList>
    </citation>
    <scope>NUCLEOTIDE SEQUENCE [LARGE SCALE GENOMIC DNA]</scope>
    <source>
        <strain evidence="10 11">YSBP01</strain>
    </source>
</reference>
<dbReference type="RefSeq" id="WP_108968409.1">
    <property type="nucleotide sequence ID" value="NZ_CP022190.1"/>
</dbReference>
<comment type="catalytic activity">
    <reaction evidence="1">
        <text>2 alpha,alpha'-trehalose 6-mycolate = alpha,alpha'-trehalose 6,6'-bismycolate + alpha,alpha-trehalose</text>
        <dbReference type="Rhea" id="RHEA:23472"/>
        <dbReference type="ChEBI" id="CHEBI:16551"/>
        <dbReference type="ChEBI" id="CHEBI:18195"/>
        <dbReference type="ChEBI" id="CHEBI:18234"/>
        <dbReference type="EC" id="2.3.1.122"/>
    </reaction>
</comment>
<evidence type="ECO:0000256" key="5">
    <source>
        <dbReference type="ARBA" id="ARBA00013244"/>
    </source>
</evidence>
<dbReference type="EC" id="2.3.1.20" evidence="5"/>
<keyword evidence="9" id="KW-0732">Signal</keyword>
<sequence>MIPNRRRFLTTLAAFAGCPALPVLAQRRQPAADFPLFDTPPASHELSHVDVSADGLTYRLFLALPRGATPSQGWPSLWMLDGNAAFSRLDAAILEAYPGLAVVGIGYPVKEAFDGASRARDYTPVPLEDPMHARGRDWEFGGEAAFRARLLGPLARVLAERARLDPARRSLWGHSYGGVFALATLLSKPAAFRAYMPISATTGFGGRRLFAMEAEAPRLAAGRAEVLMMLGDSEHRSGTPEPEAPRPNPDTLEMAARLAERSDLHVQLEVLKGLGHGATFAASFPRCFALAAG</sequence>
<feature type="signal peptide" evidence="9">
    <location>
        <begin position="1"/>
        <end position="25"/>
    </location>
</feature>
<feature type="chain" id="PRO_5015949466" description="Acyl-CoA:diacylglycerol acyltransferase" evidence="9">
    <location>
        <begin position="26"/>
        <end position="293"/>
    </location>
</feature>
<dbReference type="PANTHER" id="PTHR40841:SF2">
    <property type="entry name" value="SIDEROPHORE-DEGRADING ESTERASE (EUROFUNG)"/>
    <property type="match status" value="1"/>
</dbReference>
<dbReference type="InterPro" id="IPR000801">
    <property type="entry name" value="Esterase-like"/>
</dbReference>
<dbReference type="InterPro" id="IPR052558">
    <property type="entry name" value="Siderophore_Hydrolase_D"/>
</dbReference>
<dbReference type="AlphaFoldDB" id="A0A2U8HH21"/>
<protein>
    <recommendedName>
        <fullName evidence="7">Acyl-CoA:diacylglycerol acyltransferase</fullName>
        <ecNumber evidence="4">2.3.1.122</ecNumber>
        <ecNumber evidence="5">2.3.1.20</ecNumber>
    </recommendedName>
</protein>
<evidence type="ECO:0000256" key="8">
    <source>
        <dbReference type="ARBA" id="ARBA00048109"/>
    </source>
</evidence>
<dbReference type="Gene3D" id="3.40.50.1820">
    <property type="entry name" value="alpha/beta hydrolase"/>
    <property type="match status" value="1"/>
</dbReference>
<evidence type="ECO:0000256" key="1">
    <source>
        <dbReference type="ARBA" id="ARBA00000697"/>
    </source>
</evidence>
<dbReference type="PROSITE" id="PS51318">
    <property type="entry name" value="TAT"/>
    <property type="match status" value="1"/>
</dbReference>
<gene>
    <name evidence="10" type="ORF">CEW88_14785</name>
</gene>
<evidence type="ECO:0000256" key="6">
    <source>
        <dbReference type="ARBA" id="ARBA00022801"/>
    </source>
</evidence>
<dbReference type="PANTHER" id="PTHR40841">
    <property type="entry name" value="SIDEROPHORE TRIACETYLFUSARININE C ESTERASE"/>
    <property type="match status" value="1"/>
</dbReference>